<keyword evidence="1" id="KW-0732">Signal</keyword>
<evidence type="ECO:0000313" key="3">
    <source>
        <dbReference type="Proteomes" id="UP001163846"/>
    </source>
</evidence>
<organism evidence="2 3">
    <name type="scientific">Lentinula raphanica</name>
    <dbReference type="NCBI Taxonomy" id="153919"/>
    <lineage>
        <taxon>Eukaryota</taxon>
        <taxon>Fungi</taxon>
        <taxon>Dikarya</taxon>
        <taxon>Basidiomycota</taxon>
        <taxon>Agaricomycotina</taxon>
        <taxon>Agaricomycetes</taxon>
        <taxon>Agaricomycetidae</taxon>
        <taxon>Agaricales</taxon>
        <taxon>Marasmiineae</taxon>
        <taxon>Omphalotaceae</taxon>
        <taxon>Lentinula</taxon>
    </lineage>
</organism>
<dbReference type="EMBL" id="MU806400">
    <property type="protein sequence ID" value="KAJ3835556.1"/>
    <property type="molecule type" value="Genomic_DNA"/>
</dbReference>
<dbReference type="Proteomes" id="UP001163846">
    <property type="component" value="Unassembled WGS sequence"/>
</dbReference>
<name>A0AA38P3J5_9AGAR</name>
<comment type="caution">
    <text evidence="2">The sequence shown here is derived from an EMBL/GenBank/DDBJ whole genome shotgun (WGS) entry which is preliminary data.</text>
</comment>
<feature type="signal peptide" evidence="1">
    <location>
        <begin position="1"/>
        <end position="18"/>
    </location>
</feature>
<protein>
    <submittedName>
        <fullName evidence="2">Uncharacterized protein</fullName>
    </submittedName>
</protein>
<feature type="chain" id="PRO_5041271072" evidence="1">
    <location>
        <begin position="19"/>
        <end position="70"/>
    </location>
</feature>
<reference evidence="2" key="1">
    <citation type="submission" date="2022-08" db="EMBL/GenBank/DDBJ databases">
        <authorList>
            <consortium name="DOE Joint Genome Institute"/>
            <person name="Min B."/>
            <person name="Riley R."/>
            <person name="Sierra-Patev S."/>
            <person name="Naranjo-Ortiz M."/>
            <person name="Looney B."/>
            <person name="Konkel Z."/>
            <person name="Slot J.C."/>
            <person name="Sakamoto Y."/>
            <person name="Steenwyk J.L."/>
            <person name="Rokas A."/>
            <person name="Carro J."/>
            <person name="Camarero S."/>
            <person name="Ferreira P."/>
            <person name="Molpeceres G."/>
            <person name="Ruiz-Duenas F.J."/>
            <person name="Serrano A."/>
            <person name="Henrissat B."/>
            <person name="Drula E."/>
            <person name="Hughes K.W."/>
            <person name="Mata J.L."/>
            <person name="Ishikawa N.K."/>
            <person name="Vargas-Isla R."/>
            <person name="Ushijima S."/>
            <person name="Smith C.A."/>
            <person name="Ahrendt S."/>
            <person name="Andreopoulos W."/>
            <person name="He G."/>
            <person name="Labutti K."/>
            <person name="Lipzen A."/>
            <person name="Ng V."/>
            <person name="Sandor L."/>
            <person name="Barry K."/>
            <person name="Martinez A.T."/>
            <person name="Xiao Y."/>
            <person name="Gibbons J.G."/>
            <person name="Terashima K."/>
            <person name="Hibbett D.S."/>
            <person name="Grigoriev I.V."/>
        </authorList>
    </citation>
    <scope>NUCLEOTIDE SEQUENCE</scope>
    <source>
        <strain evidence="2">TFB9207</strain>
    </source>
</reference>
<dbReference type="AlphaFoldDB" id="A0AA38P3J5"/>
<evidence type="ECO:0000313" key="2">
    <source>
        <dbReference type="EMBL" id="KAJ3835556.1"/>
    </source>
</evidence>
<keyword evidence="3" id="KW-1185">Reference proteome</keyword>
<evidence type="ECO:0000256" key="1">
    <source>
        <dbReference type="SAM" id="SignalP"/>
    </source>
</evidence>
<accession>A0AA38P3J5</accession>
<sequence length="70" mass="7657">MDLRILSFSKCFLYLAVGLPVQAYSKIQRGDAFSPQAQGLVVARLGNMTLDLGVMSLIQPVRRNIGAMCL</sequence>
<gene>
    <name evidence="2" type="ORF">F5878DRAFT_627567</name>
</gene>
<proteinExistence type="predicted"/>